<dbReference type="EMBL" id="JAPIVE010000001">
    <property type="protein sequence ID" value="MCX2523107.1"/>
    <property type="molecule type" value="Genomic_DNA"/>
</dbReference>
<name>A0AA41ZE13_9GAMM</name>
<comment type="similarity">
    <text evidence="3 6">Belongs to the FlgI family.</text>
</comment>
<dbReference type="HAMAP" id="MF_00416">
    <property type="entry name" value="FlgI"/>
    <property type="match status" value="1"/>
</dbReference>
<dbReference type="GO" id="GO:0009428">
    <property type="term" value="C:bacterial-type flagellum basal body, distal rod, P ring"/>
    <property type="evidence" value="ECO:0007669"/>
    <property type="project" value="InterPro"/>
</dbReference>
<dbReference type="PRINTS" id="PR01010">
    <property type="entry name" value="FLGPRINGFLGI"/>
</dbReference>
<comment type="subcellular location">
    <subcellularLocation>
        <location evidence="2 6">Bacterial flagellum basal body</location>
    </subcellularLocation>
</comment>
<dbReference type="AlphaFoldDB" id="A0AA41ZE13"/>
<evidence type="ECO:0000256" key="4">
    <source>
        <dbReference type="ARBA" id="ARBA00022729"/>
    </source>
</evidence>
<evidence type="ECO:0000313" key="8">
    <source>
        <dbReference type="Proteomes" id="UP001165678"/>
    </source>
</evidence>
<evidence type="ECO:0000256" key="3">
    <source>
        <dbReference type="ARBA" id="ARBA00008994"/>
    </source>
</evidence>
<keyword evidence="7" id="KW-0966">Cell projection</keyword>
<keyword evidence="8" id="KW-1185">Reference proteome</keyword>
<gene>
    <name evidence="6" type="primary">flgI</name>
    <name evidence="7" type="ORF">OQ287_02530</name>
</gene>
<evidence type="ECO:0000256" key="1">
    <source>
        <dbReference type="ARBA" id="ARBA00002591"/>
    </source>
</evidence>
<dbReference type="PANTHER" id="PTHR30381:SF0">
    <property type="entry name" value="FLAGELLAR P-RING PROTEIN"/>
    <property type="match status" value="1"/>
</dbReference>
<keyword evidence="4 6" id="KW-0732">Signal</keyword>
<organism evidence="7 8">
    <name type="scientific">Larsenimonas rhizosphaerae</name>
    <dbReference type="NCBI Taxonomy" id="2944682"/>
    <lineage>
        <taxon>Bacteria</taxon>
        <taxon>Pseudomonadati</taxon>
        <taxon>Pseudomonadota</taxon>
        <taxon>Gammaproteobacteria</taxon>
        <taxon>Oceanospirillales</taxon>
        <taxon>Halomonadaceae</taxon>
        <taxon>Larsenimonas</taxon>
    </lineage>
</organism>
<evidence type="ECO:0000256" key="2">
    <source>
        <dbReference type="ARBA" id="ARBA00004117"/>
    </source>
</evidence>
<dbReference type="Pfam" id="PF02119">
    <property type="entry name" value="FlgI"/>
    <property type="match status" value="1"/>
</dbReference>
<reference evidence="7" key="1">
    <citation type="submission" date="2022-11" db="EMBL/GenBank/DDBJ databases">
        <title>Larsenimonas rhizosphaerae sp. nov., isolated from a tidal mudflat.</title>
        <authorList>
            <person name="Lee S.D."/>
            <person name="Kim I.S."/>
        </authorList>
    </citation>
    <scope>NUCLEOTIDE SEQUENCE</scope>
    <source>
        <strain evidence="7">GH2-1</strain>
    </source>
</reference>
<dbReference type="NCBIfam" id="NF003676">
    <property type="entry name" value="PRK05303.1"/>
    <property type="match status" value="1"/>
</dbReference>
<dbReference type="GO" id="GO:0030288">
    <property type="term" value="C:outer membrane-bounded periplasmic space"/>
    <property type="evidence" value="ECO:0007669"/>
    <property type="project" value="InterPro"/>
</dbReference>
<dbReference type="GO" id="GO:0005198">
    <property type="term" value="F:structural molecule activity"/>
    <property type="evidence" value="ECO:0007669"/>
    <property type="project" value="InterPro"/>
</dbReference>
<keyword evidence="5 6" id="KW-0975">Bacterial flagellum</keyword>
<comment type="function">
    <text evidence="1 6">Assembles around the rod to form the L-ring and probably protects the motor/basal body from shearing forces during rotation.</text>
</comment>
<dbReference type="GO" id="GO:0071973">
    <property type="term" value="P:bacterial-type flagellum-dependent cell motility"/>
    <property type="evidence" value="ECO:0007669"/>
    <property type="project" value="InterPro"/>
</dbReference>
<comment type="caution">
    <text evidence="7">The sequence shown here is derived from an EMBL/GenBank/DDBJ whole genome shotgun (WGS) entry which is preliminary data.</text>
</comment>
<keyword evidence="7" id="KW-0282">Flagellum</keyword>
<keyword evidence="7" id="KW-0969">Cilium</keyword>
<evidence type="ECO:0000256" key="5">
    <source>
        <dbReference type="ARBA" id="ARBA00023143"/>
    </source>
</evidence>
<feature type="chain" id="PRO_5041497851" description="Flagellar P-ring protein" evidence="6">
    <location>
        <begin position="26"/>
        <end position="370"/>
    </location>
</feature>
<dbReference type="Proteomes" id="UP001165678">
    <property type="component" value="Unassembled WGS sequence"/>
</dbReference>
<protein>
    <recommendedName>
        <fullName evidence="6">Flagellar P-ring protein</fullName>
    </recommendedName>
    <alternativeName>
        <fullName evidence="6">Basal body P-ring protein</fullName>
    </alternativeName>
</protein>
<evidence type="ECO:0000256" key="6">
    <source>
        <dbReference type="HAMAP-Rule" id="MF_00416"/>
    </source>
</evidence>
<proteinExistence type="inferred from homology"/>
<dbReference type="RefSeq" id="WP_250938004.1">
    <property type="nucleotide sequence ID" value="NZ_JAMLJK010000001.1"/>
</dbReference>
<dbReference type="PANTHER" id="PTHR30381">
    <property type="entry name" value="FLAGELLAR P-RING PERIPLASMIC PROTEIN FLGI"/>
    <property type="match status" value="1"/>
</dbReference>
<feature type="signal peptide" evidence="6">
    <location>
        <begin position="1"/>
        <end position="25"/>
    </location>
</feature>
<evidence type="ECO:0000313" key="7">
    <source>
        <dbReference type="EMBL" id="MCX2523107.1"/>
    </source>
</evidence>
<dbReference type="InterPro" id="IPR001782">
    <property type="entry name" value="Flag_FlgI"/>
</dbReference>
<comment type="subunit">
    <text evidence="6">The basal body constitutes a major portion of the flagellar organelle and consists of four rings (L,P,S, and M) mounted on a central rod.</text>
</comment>
<sequence length="370" mass="37670" precursor="true">MTTLNRWLSVLMSALLLTCSGAASAAPLKDIATIAGVRENPIIGYGLVVGLDNSGDQTTQAPFTGQALRNMLSQLGITVPTGSNMQLKNVAAVMVTAKLPPFASPGQAVDVVVSSVGNAKSLRGGTLLMTPLKGADGQVYALAQGNVLIGGAGASAGGSSIAVNQLSAGRVVDGAIIERSVPLDLATDGRMTLELKDADFNTALDTMNSINRSFGRPIARALNSRTIELRAPIEKSAQVAFLAQIQRVDVGTGAPSPKVVINQRTGSVVMNGTVTLSQAAVAHGNLSVVIDNNPIVSQPNALAGGNTAVVPNADVSLQEGDGSLQVINASARLSDVVNALNALGATPTDLMSILQALKTSGALHAELDVI</sequence>
<accession>A0AA41ZE13</accession>